<dbReference type="SUPFAM" id="SSF56436">
    <property type="entry name" value="C-type lectin-like"/>
    <property type="match status" value="1"/>
</dbReference>
<dbReference type="GO" id="GO:0030246">
    <property type="term" value="F:carbohydrate binding"/>
    <property type="evidence" value="ECO:0007669"/>
    <property type="project" value="UniProtKB-KW"/>
</dbReference>
<dbReference type="CDD" id="cd00037">
    <property type="entry name" value="CLECT"/>
    <property type="match status" value="1"/>
</dbReference>
<dbReference type="InterPro" id="IPR016186">
    <property type="entry name" value="C-type_lectin-like/link_sf"/>
</dbReference>
<dbReference type="OrthoDB" id="6129875at2759"/>
<dbReference type="EMBL" id="UYJE01010515">
    <property type="protein sequence ID" value="VDI83957.1"/>
    <property type="molecule type" value="Genomic_DNA"/>
</dbReference>
<dbReference type="SMART" id="SM00034">
    <property type="entry name" value="CLECT"/>
    <property type="match status" value="1"/>
</dbReference>
<reference evidence="3" key="1">
    <citation type="submission" date="2018-11" db="EMBL/GenBank/DDBJ databases">
        <authorList>
            <person name="Alioto T."/>
            <person name="Alioto T."/>
        </authorList>
    </citation>
    <scope>NUCLEOTIDE SEQUENCE</scope>
</reference>
<accession>A0A8B6HTI8</accession>
<evidence type="ECO:0000313" key="4">
    <source>
        <dbReference type="Proteomes" id="UP000596742"/>
    </source>
</evidence>
<dbReference type="PROSITE" id="PS00615">
    <property type="entry name" value="C_TYPE_LECTIN_1"/>
    <property type="match status" value="1"/>
</dbReference>
<dbReference type="Proteomes" id="UP000596742">
    <property type="component" value="Unassembled WGS sequence"/>
</dbReference>
<dbReference type="PANTHER" id="PTHR22803">
    <property type="entry name" value="MANNOSE, PHOSPHOLIPASE, LECTIN RECEPTOR RELATED"/>
    <property type="match status" value="1"/>
</dbReference>
<protein>
    <submittedName>
        <fullName evidence="3">C-type lectin superfamily 17 member A</fullName>
    </submittedName>
</protein>
<organism evidence="3 4">
    <name type="scientific">Mytilus galloprovincialis</name>
    <name type="common">Mediterranean mussel</name>
    <dbReference type="NCBI Taxonomy" id="29158"/>
    <lineage>
        <taxon>Eukaryota</taxon>
        <taxon>Metazoa</taxon>
        <taxon>Spiralia</taxon>
        <taxon>Lophotrochozoa</taxon>
        <taxon>Mollusca</taxon>
        <taxon>Bivalvia</taxon>
        <taxon>Autobranchia</taxon>
        <taxon>Pteriomorphia</taxon>
        <taxon>Mytilida</taxon>
        <taxon>Mytiloidea</taxon>
        <taxon>Mytilidae</taxon>
        <taxon>Mytilinae</taxon>
        <taxon>Mytilus</taxon>
    </lineage>
</organism>
<proteinExistence type="predicted"/>
<dbReference type="AlphaFoldDB" id="A0A8B6HTI8"/>
<keyword evidence="3" id="KW-0430">Lectin</keyword>
<name>A0A8B6HTI8_MYTGA</name>
<evidence type="ECO:0000313" key="3">
    <source>
        <dbReference type="EMBL" id="VDI83957.1"/>
    </source>
</evidence>
<sequence length="239" mass="27200">MRRVDVSMVYLCAMFSLGAAQFNVIKRYFVATNERRIIPSYTTTIKQRVLSPTACASLCSIHQECCSASFEGKSKQCSIDASCCPESESSEDTLMLKNLTVSLPCPNGWLKNENKCYYFSDALHTWTDAKIACEAEEGMLVEVDSKCENEFVRMSTNESDYWLGGTDEQEEGVWIWSLSQNVVTFTDWNKGNPSNSNGNENCLSLWEYSGHKWNDVPCHYSMRFICEKDIKQISKDDHN</sequence>
<evidence type="ECO:0000259" key="2">
    <source>
        <dbReference type="PROSITE" id="PS50041"/>
    </source>
</evidence>
<comment type="caution">
    <text evidence="3">The sequence shown here is derived from an EMBL/GenBank/DDBJ whole genome shotgun (WGS) entry which is preliminary data.</text>
</comment>
<feature type="domain" description="C-type lectin" evidence="2">
    <location>
        <begin position="112"/>
        <end position="227"/>
    </location>
</feature>
<keyword evidence="1" id="KW-1015">Disulfide bond</keyword>
<dbReference type="PROSITE" id="PS50041">
    <property type="entry name" value="C_TYPE_LECTIN_2"/>
    <property type="match status" value="1"/>
</dbReference>
<dbReference type="InterPro" id="IPR016187">
    <property type="entry name" value="CTDL_fold"/>
</dbReference>
<dbReference type="InterPro" id="IPR018378">
    <property type="entry name" value="C-type_lectin_CS"/>
</dbReference>
<dbReference type="Gene3D" id="3.10.100.10">
    <property type="entry name" value="Mannose-Binding Protein A, subunit A"/>
    <property type="match status" value="1"/>
</dbReference>
<gene>
    <name evidence="3" type="ORF">MGAL_10B037749</name>
</gene>
<dbReference type="InterPro" id="IPR050111">
    <property type="entry name" value="C-type_lectin/snaclec_domain"/>
</dbReference>
<evidence type="ECO:0000256" key="1">
    <source>
        <dbReference type="ARBA" id="ARBA00023157"/>
    </source>
</evidence>
<dbReference type="Pfam" id="PF00059">
    <property type="entry name" value="Lectin_C"/>
    <property type="match status" value="1"/>
</dbReference>
<keyword evidence="4" id="KW-1185">Reference proteome</keyword>
<dbReference type="InterPro" id="IPR001304">
    <property type="entry name" value="C-type_lectin-like"/>
</dbReference>